<keyword evidence="4" id="KW-0812">Transmembrane</keyword>
<dbReference type="GO" id="GO:0016301">
    <property type="term" value="F:kinase activity"/>
    <property type="evidence" value="ECO:0007669"/>
    <property type="project" value="UniProtKB-KW"/>
</dbReference>
<dbReference type="Proteomes" id="UP000239899">
    <property type="component" value="Unassembled WGS sequence"/>
</dbReference>
<comment type="caution">
    <text evidence="11">The sequence shown here is derived from an EMBL/GenBank/DDBJ whole genome shotgun (WGS) entry which is preliminary data.</text>
</comment>
<keyword evidence="12" id="KW-1185">Reference proteome</keyword>
<comment type="subcellular location">
    <subcellularLocation>
        <location evidence="2">Cytoplasm</location>
        <location evidence="2">Cytoskeleton</location>
        <location evidence="2">Cilium axoneme</location>
    </subcellularLocation>
    <subcellularLocation>
        <location evidence="1">Membrane</location>
        <topology evidence="1">Single-pass membrane protein</topology>
    </subcellularLocation>
</comment>
<organism evidence="11 12">
    <name type="scientific">Chlorella sorokiniana</name>
    <name type="common">Freshwater green alga</name>
    <dbReference type="NCBI Taxonomy" id="3076"/>
    <lineage>
        <taxon>Eukaryota</taxon>
        <taxon>Viridiplantae</taxon>
        <taxon>Chlorophyta</taxon>
        <taxon>core chlorophytes</taxon>
        <taxon>Trebouxiophyceae</taxon>
        <taxon>Chlorellales</taxon>
        <taxon>Chlorellaceae</taxon>
        <taxon>Chlorella clade</taxon>
        <taxon>Chlorella</taxon>
    </lineage>
</organism>
<dbReference type="Pfam" id="PF00560">
    <property type="entry name" value="LRR_1"/>
    <property type="match status" value="1"/>
</dbReference>
<dbReference type="GO" id="GO:0016020">
    <property type="term" value="C:membrane"/>
    <property type="evidence" value="ECO:0007669"/>
    <property type="project" value="UniProtKB-SubCell"/>
</dbReference>
<dbReference type="SMART" id="SM00369">
    <property type="entry name" value="LRR_TYP"/>
    <property type="match status" value="2"/>
</dbReference>
<dbReference type="InterPro" id="IPR001611">
    <property type="entry name" value="Leu-rich_rpt"/>
</dbReference>
<dbReference type="PANTHER" id="PTHR27000">
    <property type="entry name" value="LEUCINE-RICH REPEAT RECEPTOR-LIKE PROTEIN KINASE FAMILY PROTEIN-RELATED"/>
    <property type="match status" value="1"/>
</dbReference>
<dbReference type="Gene3D" id="1.20.1280.50">
    <property type="match status" value="1"/>
</dbReference>
<dbReference type="GO" id="GO:0005930">
    <property type="term" value="C:axoneme"/>
    <property type="evidence" value="ECO:0007669"/>
    <property type="project" value="UniProtKB-SubCell"/>
</dbReference>
<evidence type="ECO:0000256" key="4">
    <source>
        <dbReference type="ARBA" id="ARBA00022692"/>
    </source>
</evidence>
<evidence type="ECO:0000313" key="11">
    <source>
        <dbReference type="EMBL" id="PRW59053.1"/>
    </source>
</evidence>
<proteinExistence type="predicted"/>
<keyword evidence="9" id="KW-0675">Receptor</keyword>
<evidence type="ECO:0000256" key="6">
    <source>
        <dbReference type="ARBA" id="ARBA00022737"/>
    </source>
</evidence>
<dbReference type="SUPFAM" id="SSF52058">
    <property type="entry name" value="L domain-like"/>
    <property type="match status" value="1"/>
</dbReference>
<keyword evidence="3" id="KW-0433">Leucine-rich repeat</keyword>
<accession>A0A2P6TYC4</accession>
<keyword evidence="10" id="KW-0325">Glycoprotein</keyword>
<name>A0A2P6TYC4_CHLSO</name>
<evidence type="ECO:0000256" key="7">
    <source>
        <dbReference type="ARBA" id="ARBA00022989"/>
    </source>
</evidence>
<dbReference type="STRING" id="3076.A0A2P6TYC4"/>
<evidence type="ECO:0000256" key="10">
    <source>
        <dbReference type="ARBA" id="ARBA00023180"/>
    </source>
</evidence>
<keyword evidence="6" id="KW-0677">Repeat</keyword>
<dbReference type="OrthoDB" id="1728874at2759"/>
<keyword evidence="5" id="KW-0732">Signal</keyword>
<protein>
    <submittedName>
        <fullName evidence="11">LRR receptor-like serine threonine-kinase GSO1</fullName>
    </submittedName>
</protein>
<gene>
    <name evidence="11" type="ORF">C2E21_2146</name>
</gene>
<dbReference type="PANTHER" id="PTHR27000:SF809">
    <property type="entry name" value="OS05G0170300 PROTEIN"/>
    <property type="match status" value="1"/>
</dbReference>
<sequence length="481" mass="54437">MTQRRRSSARRLSYGGEARAVAPRAPDERTLHINDLPDALLIEIFRQLAQLPPVTTDEEQALYARGVLPFRTFEYPGEVHPGLRAYPFLAQVCRHWRGVLESREALPALWQDLVVDFAHELITGVHVPVRWSDVRPSDEEFREAFAAVRLQSHRVVDFVRERHQVLRRLTLTNSEGYWADDGEFVAVASKHTFNLGTLGILLGMLSQLQELSIVHCNDLFSSGSPLSTIAMLRGLRSLTLEDLQCRIYREPLAELGRLTQLTALAVNSTQRHGVFVFGIDCIPDTWKQLGNLRSLELRGNALLESLPDWLPGALPHLESLDVSACSRLDLRSITAWTQLTTLSLQAMDLVWGAAPPRLLTQAQQHGIVARVKQLPDLSPLRRLAALNLADNNLAEVPPWLLKMSGLEVLDLSGNFFLECQQPLNQLQTFKRLRWLDMRAVHVEADTSYWSPPKCTTMQNIAAVAKLLRRRNRHVRVMYDTS</sequence>
<keyword evidence="7" id="KW-1133">Transmembrane helix</keyword>
<evidence type="ECO:0000256" key="5">
    <source>
        <dbReference type="ARBA" id="ARBA00022729"/>
    </source>
</evidence>
<keyword evidence="8" id="KW-0472">Membrane</keyword>
<dbReference type="InterPro" id="IPR032675">
    <property type="entry name" value="LRR_dom_sf"/>
</dbReference>
<reference evidence="11 12" key="1">
    <citation type="journal article" date="2018" name="Plant J.">
        <title>Genome sequences of Chlorella sorokiniana UTEX 1602 and Micractinium conductrix SAG 241.80: implications to maltose excretion by a green alga.</title>
        <authorList>
            <person name="Arriola M.B."/>
            <person name="Velmurugan N."/>
            <person name="Zhang Y."/>
            <person name="Plunkett M.H."/>
            <person name="Hondzo H."/>
            <person name="Barney B.M."/>
        </authorList>
    </citation>
    <scope>NUCLEOTIDE SEQUENCE [LARGE SCALE GENOMIC DNA]</scope>
    <source>
        <strain evidence="12">UTEX 1602</strain>
    </source>
</reference>
<evidence type="ECO:0000256" key="3">
    <source>
        <dbReference type="ARBA" id="ARBA00022614"/>
    </source>
</evidence>
<dbReference type="AlphaFoldDB" id="A0A2P6TYC4"/>
<dbReference type="InterPro" id="IPR003591">
    <property type="entry name" value="Leu-rich_rpt_typical-subtyp"/>
</dbReference>
<dbReference type="EMBL" id="LHPG02000004">
    <property type="protein sequence ID" value="PRW59053.1"/>
    <property type="molecule type" value="Genomic_DNA"/>
</dbReference>
<evidence type="ECO:0000256" key="8">
    <source>
        <dbReference type="ARBA" id="ARBA00023136"/>
    </source>
</evidence>
<dbReference type="Gene3D" id="3.80.10.10">
    <property type="entry name" value="Ribonuclease Inhibitor"/>
    <property type="match status" value="2"/>
</dbReference>
<evidence type="ECO:0000313" key="12">
    <source>
        <dbReference type="Proteomes" id="UP000239899"/>
    </source>
</evidence>
<evidence type="ECO:0000256" key="9">
    <source>
        <dbReference type="ARBA" id="ARBA00023170"/>
    </source>
</evidence>
<evidence type="ECO:0000256" key="2">
    <source>
        <dbReference type="ARBA" id="ARBA00004430"/>
    </source>
</evidence>
<evidence type="ECO:0000256" key="1">
    <source>
        <dbReference type="ARBA" id="ARBA00004167"/>
    </source>
</evidence>